<evidence type="ECO:0000313" key="2">
    <source>
        <dbReference type="Proteomes" id="UP000466863"/>
    </source>
</evidence>
<dbReference type="SUPFAM" id="SSF52113">
    <property type="entry name" value="BRCT domain"/>
    <property type="match status" value="1"/>
</dbReference>
<protein>
    <submittedName>
        <fullName evidence="1">NAD-dependent DNA ligase</fullName>
    </submittedName>
</protein>
<organism evidence="1 2">
    <name type="scientific">Pseudomonas helleri</name>
    <dbReference type="NCBI Taxonomy" id="1608996"/>
    <lineage>
        <taxon>Bacteria</taxon>
        <taxon>Pseudomonadati</taxon>
        <taxon>Pseudomonadota</taxon>
        <taxon>Gammaproteobacteria</taxon>
        <taxon>Pseudomonadales</taxon>
        <taxon>Pseudomonadaceae</taxon>
        <taxon>Pseudomonas</taxon>
    </lineage>
</organism>
<proteinExistence type="predicted"/>
<dbReference type="InterPro" id="IPR036420">
    <property type="entry name" value="BRCT_dom_sf"/>
</dbReference>
<keyword evidence="1" id="KW-0436">Ligase</keyword>
<reference evidence="1 2" key="1">
    <citation type="submission" date="2019-10" db="EMBL/GenBank/DDBJ databases">
        <title>Evaluation of single-gene subtyping targets for Pseudomonas.</title>
        <authorList>
            <person name="Reichler S.J."/>
            <person name="Orsi R.H."/>
            <person name="Wiedmann M."/>
            <person name="Martin N.H."/>
            <person name="Murphy S.I."/>
        </authorList>
    </citation>
    <scope>NUCLEOTIDE SEQUENCE [LARGE SCALE GENOMIC DNA]</scope>
    <source>
        <strain evidence="1 2">FSL R10-1876</strain>
    </source>
</reference>
<dbReference type="EMBL" id="WIVV01000043">
    <property type="protein sequence ID" value="MQU43097.1"/>
    <property type="molecule type" value="Genomic_DNA"/>
</dbReference>
<dbReference type="AlphaFoldDB" id="A0A6I1WP30"/>
<sequence>MVDLHQEFQKSRFFHEDRIDRRSADALVGLAAGIVSDGVVTLKEAVFLEDWISKNLLHLEDPVVNILYRRLSSMLSDGVLDADESKELLAILQNFSNLSFGQNKSLSAEGKQSFSAPNDLPFNMPVPEVIWQERLFVFTGVMAYGPRKDCQALIEERGGLIGGGINKKTNYLVVGSIGNDQWRHSSYGLKIMRAVELRESGSSIAIIGEHAWQKAIFG</sequence>
<dbReference type="CDD" id="cd17748">
    <property type="entry name" value="BRCT_DNA_ligase_like"/>
    <property type="match status" value="1"/>
</dbReference>
<dbReference type="RefSeq" id="WP_153356190.1">
    <property type="nucleotide sequence ID" value="NZ_WIVV01000043.1"/>
</dbReference>
<dbReference type="Gene3D" id="3.40.50.10190">
    <property type="entry name" value="BRCT domain"/>
    <property type="match status" value="1"/>
</dbReference>
<dbReference type="GO" id="GO:0016874">
    <property type="term" value="F:ligase activity"/>
    <property type="evidence" value="ECO:0007669"/>
    <property type="project" value="UniProtKB-KW"/>
</dbReference>
<gene>
    <name evidence="1" type="ORF">GHO28_11370</name>
</gene>
<dbReference type="Proteomes" id="UP000466863">
    <property type="component" value="Unassembled WGS sequence"/>
</dbReference>
<comment type="caution">
    <text evidence="1">The sequence shown here is derived from an EMBL/GenBank/DDBJ whole genome shotgun (WGS) entry which is preliminary data.</text>
</comment>
<name>A0A6I1WP30_9PSED</name>
<accession>A0A6I1WP30</accession>
<evidence type="ECO:0000313" key="1">
    <source>
        <dbReference type="EMBL" id="MQU43097.1"/>
    </source>
</evidence>